<name>A0A485CRX0_RAOPL</name>
<gene>
    <name evidence="14" type="primary">trpE_2</name>
    <name evidence="14" type="ORF">NCTC12998_06341</name>
</gene>
<evidence type="ECO:0000256" key="1">
    <source>
        <dbReference type="ARBA" id="ARBA00001946"/>
    </source>
</evidence>
<comment type="catalytic activity">
    <reaction evidence="11">
        <text>chorismate + L-glutamine = anthranilate + pyruvate + L-glutamate + H(+)</text>
        <dbReference type="Rhea" id="RHEA:21732"/>
        <dbReference type="ChEBI" id="CHEBI:15361"/>
        <dbReference type="ChEBI" id="CHEBI:15378"/>
        <dbReference type="ChEBI" id="CHEBI:16567"/>
        <dbReference type="ChEBI" id="CHEBI:29748"/>
        <dbReference type="ChEBI" id="CHEBI:29985"/>
        <dbReference type="ChEBI" id="CHEBI:58359"/>
        <dbReference type="EC" id="4.1.3.27"/>
    </reaction>
</comment>
<dbReference type="NCBIfam" id="TIGR00565">
    <property type="entry name" value="trpE_proteo"/>
    <property type="match status" value="1"/>
</dbReference>
<evidence type="ECO:0000256" key="4">
    <source>
        <dbReference type="ARBA" id="ARBA00012266"/>
    </source>
</evidence>
<dbReference type="GO" id="GO:0004049">
    <property type="term" value="F:anthranilate synthase activity"/>
    <property type="evidence" value="ECO:0007669"/>
    <property type="project" value="UniProtKB-EC"/>
</dbReference>
<evidence type="ECO:0000313" key="15">
    <source>
        <dbReference type="Proteomes" id="UP000345637"/>
    </source>
</evidence>
<dbReference type="GO" id="GO:0000162">
    <property type="term" value="P:L-tryptophan biosynthetic process"/>
    <property type="evidence" value="ECO:0007669"/>
    <property type="project" value="UniProtKB-UniPathway"/>
</dbReference>
<dbReference type="EMBL" id="CAADJE010000032">
    <property type="protein sequence ID" value="VFS87227.1"/>
    <property type="molecule type" value="Genomic_DNA"/>
</dbReference>
<evidence type="ECO:0000256" key="11">
    <source>
        <dbReference type="ARBA" id="ARBA00047683"/>
    </source>
</evidence>
<evidence type="ECO:0000256" key="10">
    <source>
        <dbReference type="ARBA" id="ARBA00025634"/>
    </source>
</evidence>
<keyword evidence="7" id="KW-0822">Tryptophan biosynthesis</keyword>
<dbReference type="GO" id="GO:0046872">
    <property type="term" value="F:metal ion binding"/>
    <property type="evidence" value="ECO:0007669"/>
    <property type="project" value="UniProtKB-KW"/>
</dbReference>
<dbReference type="PANTHER" id="PTHR11236">
    <property type="entry name" value="AMINOBENZOATE/ANTHRANILATE SYNTHASE"/>
    <property type="match status" value="1"/>
</dbReference>
<dbReference type="Pfam" id="PF04715">
    <property type="entry name" value="Anth_synt_I_N"/>
    <property type="match status" value="1"/>
</dbReference>
<dbReference type="InterPro" id="IPR019999">
    <property type="entry name" value="Anth_synth_I-like"/>
</dbReference>
<reference evidence="14 15" key="1">
    <citation type="submission" date="2019-03" db="EMBL/GenBank/DDBJ databases">
        <authorList>
            <consortium name="Pathogen Informatics"/>
        </authorList>
    </citation>
    <scope>NUCLEOTIDE SEQUENCE [LARGE SCALE GENOMIC DNA]</scope>
    <source>
        <strain evidence="14 15">NCTC12998</strain>
    </source>
</reference>
<dbReference type="InterPro" id="IPR005257">
    <property type="entry name" value="Anth_synth_I_TrpE"/>
</dbReference>
<dbReference type="NCBIfam" id="NF010079">
    <property type="entry name" value="PRK13564.1"/>
    <property type="match status" value="1"/>
</dbReference>
<comment type="similarity">
    <text evidence="3">Belongs to the anthranilate synthase component I family.</text>
</comment>
<comment type="pathway">
    <text evidence="2">Amino-acid biosynthesis; L-tryptophan biosynthesis; L-tryptophan from chorismate: step 1/5.</text>
</comment>
<dbReference type="EC" id="4.1.3.27" evidence="4"/>
<feature type="domain" description="Anthranilate synthase component I N-terminal" evidence="13">
    <location>
        <begin position="33"/>
        <end position="79"/>
    </location>
</feature>
<dbReference type="SUPFAM" id="SSF56322">
    <property type="entry name" value="ADC synthase"/>
    <property type="match status" value="1"/>
</dbReference>
<sequence>MKMPACALYPSLTPSVCCRNWSTVPPDEREAMFFGGLFAYDLVAGFENLPPLESDTACPDYCFYLAETLLVIDHQTKNTRIQSSLFTPLESEKQRLTQRIAQLRQQLNEPPAPLPVTKVESMTCDCESERMKSTARWYAKMQRAIRAGEIFQVVPSRRFSLPCPSALAAYDVLKKSNPSPYMFFMQDNDFSLFGASPESSLKYDALSRQIEIYPIAGTRPRGRRADGSLDRDLDSRIELEMRTDHKELSEHLMLVDLARNDLARICTPGSRYVADLTKVDRYSFVMHLVSRVVGELRSDLDVLHAYRACMNMGTLSGAPKVRAMQLIAAGRRQTPRQLRRRGGLLYRPRRPRYLHRDSFCLCAGRHRHRPGWRRYRSGFSASVRSG</sequence>
<accession>A0A485CRX0</accession>
<evidence type="ECO:0000256" key="9">
    <source>
        <dbReference type="ARBA" id="ARBA00023239"/>
    </source>
</evidence>
<evidence type="ECO:0000256" key="8">
    <source>
        <dbReference type="ARBA" id="ARBA00022842"/>
    </source>
</evidence>
<dbReference type="PANTHER" id="PTHR11236:SF49">
    <property type="entry name" value="ANTHRANILATE SYNTHASE COMPONENT 1"/>
    <property type="match status" value="1"/>
</dbReference>
<comment type="function">
    <text evidence="10">Part of a heterotetrameric complex that catalyzes the two-step biosynthesis of anthranilate, an intermediate in the biosynthesis of L-tryptophan. In the first step, the glutamine-binding beta subunit (TrpG) of anthranilate synthase (AS) provides the glutamine amidotransferase activity which generates ammonia as a substrate that, along with chorismate, is used in the second step, catalyzed by the large alpha subunit of AS (TrpE) to produce anthranilate. In the absence of TrpG, TrpE can synthesize anthranilate directly from chorismate and high concentrations of ammonia.</text>
</comment>
<dbReference type="Gene3D" id="3.60.120.10">
    <property type="entry name" value="Anthranilate synthase"/>
    <property type="match status" value="1"/>
</dbReference>
<dbReference type="Proteomes" id="UP000345637">
    <property type="component" value="Unassembled WGS sequence"/>
</dbReference>
<keyword evidence="7" id="KW-0028">Amino-acid biosynthesis</keyword>
<evidence type="ECO:0000313" key="14">
    <source>
        <dbReference type="EMBL" id="VFS87227.1"/>
    </source>
</evidence>
<dbReference type="PRINTS" id="PR00095">
    <property type="entry name" value="ANTSNTHASEI"/>
</dbReference>
<organism evidence="14 15">
    <name type="scientific">Raoultella planticola</name>
    <name type="common">Klebsiella planticola</name>
    <dbReference type="NCBI Taxonomy" id="575"/>
    <lineage>
        <taxon>Bacteria</taxon>
        <taxon>Pseudomonadati</taxon>
        <taxon>Pseudomonadota</taxon>
        <taxon>Gammaproteobacteria</taxon>
        <taxon>Enterobacterales</taxon>
        <taxon>Enterobacteriaceae</taxon>
        <taxon>Klebsiella/Raoultella group</taxon>
        <taxon>Raoultella</taxon>
    </lineage>
</organism>
<evidence type="ECO:0000256" key="3">
    <source>
        <dbReference type="ARBA" id="ARBA00009562"/>
    </source>
</evidence>
<dbReference type="InterPro" id="IPR006805">
    <property type="entry name" value="Anth_synth_I_N"/>
</dbReference>
<dbReference type="InterPro" id="IPR015890">
    <property type="entry name" value="Chorismate_C"/>
</dbReference>
<proteinExistence type="inferred from homology"/>
<keyword evidence="9 14" id="KW-0456">Lyase</keyword>
<dbReference type="AlphaFoldDB" id="A0A485CRX0"/>
<keyword evidence="8" id="KW-0460">Magnesium</keyword>
<dbReference type="Pfam" id="PF00425">
    <property type="entry name" value="Chorismate_bind"/>
    <property type="match status" value="1"/>
</dbReference>
<evidence type="ECO:0000259" key="13">
    <source>
        <dbReference type="Pfam" id="PF04715"/>
    </source>
</evidence>
<dbReference type="InterPro" id="IPR005801">
    <property type="entry name" value="ADC_synthase"/>
</dbReference>
<evidence type="ECO:0000256" key="5">
    <source>
        <dbReference type="ARBA" id="ARBA00020653"/>
    </source>
</evidence>
<comment type="cofactor">
    <cofactor evidence="1">
        <name>Mg(2+)</name>
        <dbReference type="ChEBI" id="CHEBI:18420"/>
    </cofactor>
</comment>
<evidence type="ECO:0000259" key="12">
    <source>
        <dbReference type="Pfam" id="PF00425"/>
    </source>
</evidence>
<evidence type="ECO:0000256" key="2">
    <source>
        <dbReference type="ARBA" id="ARBA00004873"/>
    </source>
</evidence>
<keyword evidence="6" id="KW-0479">Metal-binding</keyword>
<feature type="domain" description="Chorismate-utilising enzyme C-terminal" evidence="12">
    <location>
        <begin position="138"/>
        <end position="329"/>
    </location>
</feature>
<keyword evidence="7" id="KW-0057">Aromatic amino acid biosynthesis</keyword>
<evidence type="ECO:0000256" key="7">
    <source>
        <dbReference type="ARBA" id="ARBA00022822"/>
    </source>
</evidence>
<evidence type="ECO:0000256" key="6">
    <source>
        <dbReference type="ARBA" id="ARBA00022723"/>
    </source>
</evidence>
<dbReference type="UniPathway" id="UPA00035">
    <property type="reaction ID" value="UER00040"/>
</dbReference>
<protein>
    <recommendedName>
        <fullName evidence="5">Anthranilate synthase component 1</fullName>
        <ecNumber evidence="4">4.1.3.27</ecNumber>
    </recommendedName>
</protein>